<dbReference type="OrthoDB" id="9801997at2"/>
<dbReference type="Proteomes" id="UP000321058">
    <property type="component" value="Unassembled WGS sequence"/>
</dbReference>
<dbReference type="Pfam" id="PF02627">
    <property type="entry name" value="CMD"/>
    <property type="match status" value="1"/>
</dbReference>
<evidence type="ECO:0000313" key="3">
    <source>
        <dbReference type="Proteomes" id="UP000321058"/>
    </source>
</evidence>
<organism evidence="2 3">
    <name type="scientific">Reyranella soli</name>
    <dbReference type="NCBI Taxonomy" id="1230389"/>
    <lineage>
        <taxon>Bacteria</taxon>
        <taxon>Pseudomonadati</taxon>
        <taxon>Pseudomonadota</taxon>
        <taxon>Alphaproteobacteria</taxon>
        <taxon>Hyphomicrobiales</taxon>
        <taxon>Reyranellaceae</taxon>
        <taxon>Reyranella</taxon>
    </lineage>
</organism>
<gene>
    <name evidence="2" type="ORF">RSO01_53300</name>
</gene>
<dbReference type="SUPFAM" id="SSF69118">
    <property type="entry name" value="AhpD-like"/>
    <property type="match status" value="1"/>
</dbReference>
<dbReference type="GO" id="GO:0051920">
    <property type="term" value="F:peroxiredoxin activity"/>
    <property type="evidence" value="ECO:0007669"/>
    <property type="project" value="InterPro"/>
</dbReference>
<dbReference type="PANTHER" id="PTHR34846:SF7">
    <property type="entry name" value="BLL7811 PROTEIN"/>
    <property type="match status" value="1"/>
</dbReference>
<evidence type="ECO:0000259" key="1">
    <source>
        <dbReference type="Pfam" id="PF02627"/>
    </source>
</evidence>
<name>A0A512NGT2_9HYPH</name>
<feature type="domain" description="Carboxymuconolactone decarboxylase-like" evidence="1">
    <location>
        <begin position="13"/>
        <end position="94"/>
    </location>
</feature>
<dbReference type="EMBL" id="BKAJ01000095">
    <property type="protein sequence ID" value="GEP58164.1"/>
    <property type="molecule type" value="Genomic_DNA"/>
</dbReference>
<dbReference type="AlphaFoldDB" id="A0A512NGT2"/>
<evidence type="ECO:0000313" key="2">
    <source>
        <dbReference type="EMBL" id="GEP58164.1"/>
    </source>
</evidence>
<accession>A0A512NGT2</accession>
<keyword evidence="3" id="KW-1185">Reference proteome</keyword>
<proteinExistence type="predicted"/>
<dbReference type="InterPro" id="IPR004675">
    <property type="entry name" value="AhpD_core"/>
</dbReference>
<reference evidence="2 3" key="1">
    <citation type="submission" date="2019-07" db="EMBL/GenBank/DDBJ databases">
        <title>Whole genome shotgun sequence of Reyranella soli NBRC 108950.</title>
        <authorList>
            <person name="Hosoyama A."/>
            <person name="Uohara A."/>
            <person name="Ohji S."/>
            <person name="Ichikawa N."/>
        </authorList>
    </citation>
    <scope>NUCLEOTIDE SEQUENCE [LARGE SCALE GENOMIC DNA]</scope>
    <source>
        <strain evidence="2 3">NBRC 108950</strain>
    </source>
</reference>
<dbReference type="RefSeq" id="WP_147153144.1">
    <property type="nucleotide sequence ID" value="NZ_BKAJ01000095.1"/>
</dbReference>
<dbReference type="NCBIfam" id="TIGR00778">
    <property type="entry name" value="ahpD_dom"/>
    <property type="match status" value="1"/>
</dbReference>
<dbReference type="PANTHER" id="PTHR34846">
    <property type="entry name" value="4-CARBOXYMUCONOLACTONE DECARBOXYLASE FAMILY PROTEIN (AFU_ORTHOLOGUE AFUA_6G11590)"/>
    <property type="match status" value="1"/>
</dbReference>
<dbReference type="Gene3D" id="1.20.1290.10">
    <property type="entry name" value="AhpD-like"/>
    <property type="match status" value="1"/>
</dbReference>
<comment type="caution">
    <text evidence="2">The sequence shown here is derived from an EMBL/GenBank/DDBJ whole genome shotgun (WGS) entry which is preliminary data.</text>
</comment>
<dbReference type="InterPro" id="IPR029032">
    <property type="entry name" value="AhpD-like"/>
</dbReference>
<protein>
    <submittedName>
        <fullName evidence="2">Alkyl hydroperoxide reductase AhpD</fullName>
    </submittedName>
</protein>
<sequence>MQARMTNPVFVVPEALKALNALGTSIAKGGVPNTTLELLRLRASQINGCSVCVEMHARDLRKAGEKDDRLFAVAAWREAPYFTDAERAALALTEAATRLPDRGDAVPDDVWNDAAKHYDEKALADLVLNIALINFWNRVNVTIRQVSGVLPKAA</sequence>
<dbReference type="InterPro" id="IPR003779">
    <property type="entry name" value="CMD-like"/>
</dbReference>